<evidence type="ECO:0000313" key="2">
    <source>
        <dbReference type="EMBL" id="CAH8387823.1"/>
    </source>
</evidence>
<proteinExistence type="predicted"/>
<dbReference type="EMBL" id="CAKOAT010764042">
    <property type="protein sequence ID" value="CAH8387823.1"/>
    <property type="molecule type" value="Genomic_DNA"/>
</dbReference>
<gene>
    <name evidence="2" type="ORF">ERUC_LOCUS40306</name>
</gene>
<feature type="region of interest" description="Disordered" evidence="1">
    <location>
        <begin position="70"/>
        <end position="104"/>
    </location>
</feature>
<reference evidence="2 3" key="1">
    <citation type="submission" date="2022-03" db="EMBL/GenBank/DDBJ databases">
        <authorList>
            <person name="Macdonald S."/>
            <person name="Ahmed S."/>
            <person name="Newling K."/>
        </authorList>
    </citation>
    <scope>NUCLEOTIDE SEQUENCE [LARGE SCALE GENOMIC DNA]</scope>
</reference>
<sequence>MTLNLVYFELDDIYPYIYWTGNRNPVDDIHSARPDVKDCRVDVLKGLINEDYDWSTHVWKVVKRVETSTHEEEEEADVEMENEDGEETNSIHSGSTRGKKRAVDHGFEKQKHKLLFERSNPPQLTVNDDDLKKFLQSVIEAFVTALGEKLEQKFESRLDALECEIRQQLTNDINPAQGKTEAATSSEPPKVNTQPPKTDRSGIKAENLFDFNFSQSSDTKMNMKTQEYLSNVGKGLSQESNVTDFDTTPLSKAQKPIPWWTPSTSFQTSRVEIPKHTGSFGENWGTKRGIEVKLTDDPSDPDKFADSPLIFVSDKIWNQFSEWSMKPMIWIQLCSCGARANNFASLETRSCTFHDMYVLLATQHIILEI</sequence>
<name>A0ABC8LXZ8_ERUVS</name>
<comment type="caution">
    <text evidence="2">The sequence shown here is derived from an EMBL/GenBank/DDBJ whole genome shotgun (WGS) entry which is preliminary data.</text>
</comment>
<feature type="region of interest" description="Disordered" evidence="1">
    <location>
        <begin position="171"/>
        <end position="202"/>
    </location>
</feature>
<accession>A0ABC8LXZ8</accession>
<evidence type="ECO:0000256" key="1">
    <source>
        <dbReference type="SAM" id="MobiDB-lite"/>
    </source>
</evidence>
<protein>
    <submittedName>
        <fullName evidence="2">Uncharacterized protein</fullName>
    </submittedName>
</protein>
<dbReference type="AlphaFoldDB" id="A0ABC8LXZ8"/>
<feature type="compositionally biased region" description="Acidic residues" evidence="1">
    <location>
        <begin position="71"/>
        <end position="87"/>
    </location>
</feature>
<organism evidence="2 3">
    <name type="scientific">Eruca vesicaria subsp. sativa</name>
    <name type="common">Garden rocket</name>
    <name type="synonym">Eruca sativa</name>
    <dbReference type="NCBI Taxonomy" id="29727"/>
    <lineage>
        <taxon>Eukaryota</taxon>
        <taxon>Viridiplantae</taxon>
        <taxon>Streptophyta</taxon>
        <taxon>Embryophyta</taxon>
        <taxon>Tracheophyta</taxon>
        <taxon>Spermatophyta</taxon>
        <taxon>Magnoliopsida</taxon>
        <taxon>eudicotyledons</taxon>
        <taxon>Gunneridae</taxon>
        <taxon>Pentapetalae</taxon>
        <taxon>rosids</taxon>
        <taxon>malvids</taxon>
        <taxon>Brassicales</taxon>
        <taxon>Brassicaceae</taxon>
        <taxon>Brassiceae</taxon>
        <taxon>Eruca</taxon>
    </lineage>
</organism>
<evidence type="ECO:0000313" key="3">
    <source>
        <dbReference type="Proteomes" id="UP001642260"/>
    </source>
</evidence>
<dbReference type="Proteomes" id="UP001642260">
    <property type="component" value="Unassembled WGS sequence"/>
</dbReference>
<keyword evidence="3" id="KW-1185">Reference proteome</keyword>
<feature type="compositionally biased region" description="Polar residues" evidence="1">
    <location>
        <begin position="182"/>
        <end position="196"/>
    </location>
</feature>